<evidence type="ECO:0000313" key="1">
    <source>
        <dbReference type="EMBL" id="EON76596.1"/>
    </source>
</evidence>
<comment type="caution">
    <text evidence="1">The sequence shown here is derived from an EMBL/GenBank/DDBJ whole genome shotgun (WGS) entry which is preliminary data.</text>
</comment>
<dbReference type="EMBL" id="AQHR01000085">
    <property type="protein sequence ID" value="EON76596.1"/>
    <property type="molecule type" value="Genomic_DNA"/>
</dbReference>
<dbReference type="Proteomes" id="UP000013909">
    <property type="component" value="Unassembled WGS sequence"/>
</dbReference>
<reference evidence="1 2" key="1">
    <citation type="submission" date="2013-02" db="EMBL/GenBank/DDBJ databases">
        <title>A novel strain isolated from Lonar lake, Maharashtra, India.</title>
        <authorList>
            <person name="Singh A."/>
        </authorList>
    </citation>
    <scope>NUCLEOTIDE SEQUENCE [LARGE SCALE GENOMIC DNA]</scope>
    <source>
        <strain evidence="1 2">AK24</strain>
    </source>
</reference>
<sequence>MLHLVQRFRSSRICNRDYRLGLGIYLCAGAGRTSLFRQVLYEIQVVL</sequence>
<dbReference type="STRING" id="1232681.ADIS_3046"/>
<keyword evidence="2" id="KW-1185">Reference proteome</keyword>
<dbReference type="AlphaFoldDB" id="R7ZR50"/>
<accession>R7ZR50</accession>
<evidence type="ECO:0000313" key="2">
    <source>
        <dbReference type="Proteomes" id="UP000013909"/>
    </source>
</evidence>
<gene>
    <name evidence="1" type="ORF">ADIS_3046</name>
</gene>
<proteinExistence type="predicted"/>
<organism evidence="1 2">
    <name type="scientific">Lunatimonas lonarensis</name>
    <dbReference type="NCBI Taxonomy" id="1232681"/>
    <lineage>
        <taxon>Bacteria</taxon>
        <taxon>Pseudomonadati</taxon>
        <taxon>Bacteroidota</taxon>
        <taxon>Cytophagia</taxon>
        <taxon>Cytophagales</taxon>
        <taxon>Cyclobacteriaceae</taxon>
    </lineage>
</organism>
<protein>
    <submittedName>
        <fullName evidence="1">Uncharacterized protein</fullName>
    </submittedName>
</protein>
<name>R7ZR50_9BACT</name>